<evidence type="ECO:0000313" key="2">
    <source>
        <dbReference type="EMBL" id="PTX48478.1"/>
    </source>
</evidence>
<evidence type="ECO:0000313" key="3">
    <source>
        <dbReference type="Proteomes" id="UP000244069"/>
    </source>
</evidence>
<dbReference type="InterPro" id="IPR009078">
    <property type="entry name" value="Ferritin-like_SF"/>
</dbReference>
<proteinExistence type="predicted"/>
<comment type="caution">
    <text evidence="2">The sequence shown here is derived from an EMBL/GenBank/DDBJ whole genome shotgun (WGS) entry which is preliminary data.</text>
</comment>
<dbReference type="EMBL" id="QBKN01000009">
    <property type="protein sequence ID" value="PTX48478.1"/>
    <property type="molecule type" value="Genomic_DNA"/>
</dbReference>
<dbReference type="SUPFAM" id="SSF47240">
    <property type="entry name" value="Ferritin-like"/>
    <property type="match status" value="1"/>
</dbReference>
<sequence>MAPGFFRHTKRKEAAMAELETTSERALGAPETRPAALAALQDALSRSIDAQAAYDVMVDHAGPDCRPLAQKFRATHAEHAQRLGAMVTAYGGTPHSEAGLIATLNQAMLSLRALFDEIGEDAFDSVPESEGRVIRSLDEAMTDVPEARDREELAQMRGELETLLAEAEAPAV</sequence>
<organism evidence="2 3">
    <name type="scientific">Allosediminivita pacifica</name>
    <dbReference type="NCBI Taxonomy" id="1267769"/>
    <lineage>
        <taxon>Bacteria</taxon>
        <taxon>Pseudomonadati</taxon>
        <taxon>Pseudomonadota</taxon>
        <taxon>Alphaproteobacteria</taxon>
        <taxon>Rhodobacterales</taxon>
        <taxon>Paracoccaceae</taxon>
        <taxon>Allosediminivita</taxon>
    </lineage>
</organism>
<dbReference type="AlphaFoldDB" id="A0A2T6AXE9"/>
<dbReference type="InterPro" id="IPR019052">
    <property type="entry name" value="DUF2383"/>
</dbReference>
<reference evidence="2 3" key="1">
    <citation type="submission" date="2018-04" db="EMBL/GenBank/DDBJ databases">
        <title>Genomic Encyclopedia of Archaeal and Bacterial Type Strains, Phase II (KMG-II): from individual species to whole genera.</title>
        <authorList>
            <person name="Goeker M."/>
        </authorList>
    </citation>
    <scope>NUCLEOTIDE SEQUENCE [LARGE SCALE GENOMIC DNA]</scope>
    <source>
        <strain evidence="2 3">DSM 29329</strain>
    </source>
</reference>
<name>A0A2T6AXE9_9RHOB</name>
<evidence type="ECO:0000259" key="1">
    <source>
        <dbReference type="Pfam" id="PF09537"/>
    </source>
</evidence>
<dbReference type="Pfam" id="PF09537">
    <property type="entry name" value="DUF2383"/>
    <property type="match status" value="1"/>
</dbReference>
<gene>
    <name evidence="2" type="ORF">C8N44_109171</name>
</gene>
<accession>A0A2T6AXE9</accession>
<feature type="domain" description="DUF2383" evidence="1">
    <location>
        <begin position="36"/>
        <end position="142"/>
    </location>
</feature>
<dbReference type="InterPro" id="IPR012347">
    <property type="entry name" value="Ferritin-like"/>
</dbReference>
<keyword evidence="3" id="KW-1185">Reference proteome</keyword>
<protein>
    <submittedName>
        <fullName evidence="2">Uncharacterized protein DUF2383</fullName>
    </submittedName>
</protein>
<dbReference type="Proteomes" id="UP000244069">
    <property type="component" value="Unassembled WGS sequence"/>
</dbReference>
<dbReference type="Gene3D" id="1.20.1260.10">
    <property type="match status" value="1"/>
</dbReference>